<feature type="region of interest" description="Disordered" evidence="1">
    <location>
        <begin position="159"/>
        <end position="275"/>
    </location>
</feature>
<dbReference type="InterPro" id="IPR000551">
    <property type="entry name" value="MerR-type_HTH_dom"/>
</dbReference>
<dbReference type="HOGENOM" id="CLU_367987_0_0_5"/>
<feature type="compositionally biased region" description="Low complexity" evidence="1">
    <location>
        <begin position="345"/>
        <end position="355"/>
    </location>
</feature>
<dbReference type="SMART" id="SM00422">
    <property type="entry name" value="HTH_MERR"/>
    <property type="match status" value="1"/>
</dbReference>
<dbReference type="GO" id="GO:0006355">
    <property type="term" value="P:regulation of DNA-templated transcription"/>
    <property type="evidence" value="ECO:0007669"/>
    <property type="project" value="InterPro"/>
</dbReference>
<dbReference type="EMBL" id="CP000781">
    <property type="protein sequence ID" value="ABS69608.1"/>
    <property type="molecule type" value="Genomic_DNA"/>
</dbReference>
<feature type="compositionally biased region" description="Basic and acidic residues" evidence="1">
    <location>
        <begin position="181"/>
        <end position="208"/>
    </location>
</feature>
<dbReference type="PROSITE" id="PS50937">
    <property type="entry name" value="HTH_MERR_2"/>
    <property type="match status" value="1"/>
</dbReference>
<evidence type="ECO:0000313" key="3">
    <source>
        <dbReference type="EMBL" id="ABS69608.1"/>
    </source>
</evidence>
<organism evidence="3 4">
    <name type="scientific">Xanthobacter autotrophicus (strain ATCC BAA-1158 / Py2)</name>
    <dbReference type="NCBI Taxonomy" id="78245"/>
    <lineage>
        <taxon>Bacteria</taxon>
        <taxon>Pseudomonadati</taxon>
        <taxon>Pseudomonadota</taxon>
        <taxon>Alphaproteobacteria</taxon>
        <taxon>Hyphomicrobiales</taxon>
        <taxon>Xanthobacteraceae</taxon>
        <taxon>Xanthobacter</taxon>
    </lineage>
</organism>
<dbReference type="SUPFAM" id="SSF46955">
    <property type="entry name" value="Putative DNA-binding domain"/>
    <property type="match status" value="1"/>
</dbReference>
<feature type="region of interest" description="Disordered" evidence="1">
    <location>
        <begin position="298"/>
        <end position="724"/>
    </location>
</feature>
<dbReference type="STRING" id="78245.Xaut_4387"/>
<feature type="compositionally biased region" description="Basic and acidic residues" evidence="1">
    <location>
        <begin position="323"/>
        <end position="342"/>
    </location>
</feature>
<evidence type="ECO:0000313" key="4">
    <source>
        <dbReference type="Proteomes" id="UP000002417"/>
    </source>
</evidence>
<feature type="domain" description="HTH merR-type" evidence="2">
    <location>
        <begin position="15"/>
        <end position="83"/>
    </location>
</feature>
<feature type="compositionally biased region" description="Basic and acidic residues" evidence="1">
    <location>
        <begin position="416"/>
        <end position="455"/>
    </location>
</feature>
<dbReference type="Proteomes" id="UP000002417">
    <property type="component" value="Chromosome"/>
</dbReference>
<feature type="compositionally biased region" description="Basic and acidic residues" evidence="1">
    <location>
        <begin position="483"/>
        <end position="492"/>
    </location>
</feature>
<feature type="compositionally biased region" description="Low complexity" evidence="1">
    <location>
        <begin position="544"/>
        <end position="568"/>
    </location>
</feature>
<dbReference type="Pfam" id="PF13411">
    <property type="entry name" value="MerR_1"/>
    <property type="match status" value="1"/>
</dbReference>
<evidence type="ECO:0000259" key="2">
    <source>
        <dbReference type="PROSITE" id="PS50937"/>
    </source>
</evidence>
<keyword evidence="4" id="KW-1185">Reference proteome</keyword>
<dbReference type="CDD" id="cd04765">
    <property type="entry name" value="HTH_MlrA-like_sg2"/>
    <property type="match status" value="1"/>
</dbReference>
<feature type="compositionally biased region" description="Acidic residues" evidence="1">
    <location>
        <begin position="363"/>
        <end position="379"/>
    </location>
</feature>
<sequence length="757" mass="84020">MDARDTEKAPDAFRTISEVADDLALPQHVLRFWETRFPQIKPIKRAGGRRFYRPEDVDLLRGIRHLLYTDGFTIKGAQRILKDQGVRYVQDLGIEREVAVMRSAKPARGEAGDGVTFGGLLGLLPRRRPKAQGGRAGEDDDLLPELPEAAELPLPFPDAEADRDLADEPPEPPIAFRPAGRHREREPQLRDERRAAAFEAPGQRREPTLGEDLPLPPSGGPHGAREGAPPRTRERVEPVLAPQRPSRGPAARVSQRDAEGMAAPSHPPAFDDPLLPFLDDTPVTVSAVSEPIEARIQRLRAQERRPMRPHETLEEVEGPGEDIQPHERRAPSPLDLPHEEAATMRAAPRRSSAPAEARRPAWEDEERLDDERLDDEPFDDPFSPHPRRSPQSKSYEHDGNPPALAPQRRAAAAARSEPRFHEPGFQEPAQEPRRDARQDPRQSRIVQDGEWRQTDWVEATWHGAAENPAGLPGTEARSEEDEPLYRPIERPSRAQQRHSAMAADPETEMMNEERRRTPLSPPRGEWREPSMSAAPPMSAPPIGPSAGRAPMAHAPAAGASAVPAHARPPAGWADEEVRRVWDEGWGEGAPQSLPRASRVGPLIGPIQDEDDPNSGVLPESEQRRIAERMSGRAVAPDPYVAQRRGPPPWSRAEAPVDLPNPSFRDGSARAEAPAYAPEPEPPAQRVPREPLRSGPPEQYLPPHLRSEPRMAGQPPMAAPVLSRDDVHRMQSALYELGECRRLMEEVLAPRDTERPGE</sequence>
<name>A7INL4_XANP2</name>
<evidence type="ECO:0000256" key="1">
    <source>
        <dbReference type="SAM" id="MobiDB-lite"/>
    </source>
</evidence>
<dbReference type="AlphaFoldDB" id="A7INL4"/>
<dbReference type="eggNOG" id="COG0789">
    <property type="taxonomic scope" value="Bacteria"/>
</dbReference>
<dbReference type="Gene3D" id="1.10.1660.10">
    <property type="match status" value="1"/>
</dbReference>
<dbReference type="InterPro" id="IPR009061">
    <property type="entry name" value="DNA-bd_dom_put_sf"/>
</dbReference>
<protein>
    <submittedName>
        <fullName evidence="3">Putative transcriptional regulator, MerR family</fullName>
    </submittedName>
</protein>
<feature type="compositionally biased region" description="Basic and acidic residues" evidence="1">
    <location>
        <begin position="298"/>
        <end position="313"/>
    </location>
</feature>
<dbReference type="GO" id="GO:0003677">
    <property type="term" value="F:DNA binding"/>
    <property type="evidence" value="ECO:0007669"/>
    <property type="project" value="InterPro"/>
</dbReference>
<dbReference type="KEGG" id="xau:Xaut_4387"/>
<accession>A7INL4</accession>
<reference evidence="3 4" key="1">
    <citation type="submission" date="2007-07" db="EMBL/GenBank/DDBJ databases">
        <title>Complete sequence of chromosome of Xanthobacter autotrophicus Py2.</title>
        <authorList>
            <consortium name="US DOE Joint Genome Institute"/>
            <person name="Copeland A."/>
            <person name="Lucas S."/>
            <person name="Lapidus A."/>
            <person name="Barry K."/>
            <person name="Glavina del Rio T."/>
            <person name="Hammon N."/>
            <person name="Israni S."/>
            <person name="Dalin E."/>
            <person name="Tice H."/>
            <person name="Pitluck S."/>
            <person name="Sims D."/>
            <person name="Brettin T."/>
            <person name="Bruce D."/>
            <person name="Detter J.C."/>
            <person name="Han C."/>
            <person name="Tapia R."/>
            <person name="Brainard J."/>
            <person name="Schmutz J."/>
            <person name="Larimer F."/>
            <person name="Land M."/>
            <person name="Hauser L."/>
            <person name="Kyrpides N."/>
            <person name="Kim E."/>
            <person name="Ensigns S.A."/>
            <person name="Richardson P."/>
        </authorList>
    </citation>
    <scope>NUCLEOTIDE SEQUENCE [LARGE SCALE GENOMIC DNA]</scope>
    <source>
        <strain evidence="4">ATCC BAA-1158 / Py2</strain>
    </source>
</reference>
<feature type="compositionally biased region" description="Basic and acidic residues" evidence="1">
    <location>
        <begin position="620"/>
        <end position="630"/>
    </location>
</feature>
<feature type="compositionally biased region" description="Low complexity" evidence="1">
    <location>
        <begin position="401"/>
        <end position="415"/>
    </location>
</feature>
<gene>
    <name evidence="3" type="ordered locus">Xaut_4387</name>
</gene>
<proteinExistence type="predicted"/>